<dbReference type="InterPro" id="IPR032466">
    <property type="entry name" value="Metal_Hydrolase"/>
</dbReference>
<feature type="region of interest" description="Disordered" evidence="1">
    <location>
        <begin position="1"/>
        <end position="37"/>
    </location>
</feature>
<organism evidence="3 4">
    <name type="scientific">Exophiala viscosa</name>
    <dbReference type="NCBI Taxonomy" id="2486360"/>
    <lineage>
        <taxon>Eukaryota</taxon>
        <taxon>Fungi</taxon>
        <taxon>Dikarya</taxon>
        <taxon>Ascomycota</taxon>
        <taxon>Pezizomycotina</taxon>
        <taxon>Eurotiomycetes</taxon>
        <taxon>Chaetothyriomycetidae</taxon>
        <taxon>Chaetothyriales</taxon>
        <taxon>Herpotrichiellaceae</taxon>
        <taxon>Exophiala</taxon>
    </lineage>
</organism>
<evidence type="ECO:0000313" key="4">
    <source>
        <dbReference type="Proteomes" id="UP001203852"/>
    </source>
</evidence>
<dbReference type="Gene3D" id="3.20.20.140">
    <property type="entry name" value="Metal-dependent hydrolases"/>
    <property type="match status" value="1"/>
</dbReference>
<dbReference type="Pfam" id="PF01979">
    <property type="entry name" value="Amidohydro_1"/>
    <property type="match status" value="1"/>
</dbReference>
<dbReference type="InterPro" id="IPR006680">
    <property type="entry name" value="Amidohydro-rel"/>
</dbReference>
<dbReference type="AlphaFoldDB" id="A0AAN6DTN3"/>
<dbReference type="EMBL" id="MU404355">
    <property type="protein sequence ID" value="KAI1611923.1"/>
    <property type="molecule type" value="Genomic_DNA"/>
</dbReference>
<dbReference type="CDD" id="cd01299">
    <property type="entry name" value="Met_dep_hydrolase_A"/>
    <property type="match status" value="1"/>
</dbReference>
<dbReference type="SUPFAM" id="SSF51338">
    <property type="entry name" value="Composite domain of metallo-dependent hydrolases"/>
    <property type="match status" value="2"/>
</dbReference>
<comment type="caution">
    <text evidence="3">The sequence shown here is derived from an EMBL/GenBank/DDBJ whole genome shotgun (WGS) entry which is preliminary data.</text>
</comment>
<dbReference type="GO" id="GO:0016810">
    <property type="term" value="F:hydrolase activity, acting on carbon-nitrogen (but not peptide) bonds"/>
    <property type="evidence" value="ECO:0007669"/>
    <property type="project" value="InterPro"/>
</dbReference>
<accession>A0AAN6DTN3</accession>
<gene>
    <name evidence="3" type="ORF">EDD36DRAFT_465772</name>
</gene>
<dbReference type="SUPFAM" id="SSF51556">
    <property type="entry name" value="Metallo-dependent hydrolases"/>
    <property type="match status" value="1"/>
</dbReference>
<evidence type="ECO:0000313" key="3">
    <source>
        <dbReference type="EMBL" id="KAI1611923.1"/>
    </source>
</evidence>
<dbReference type="PANTHER" id="PTHR43135:SF3">
    <property type="entry name" value="ALPHA-D-RIBOSE 1-METHYLPHOSPHONATE 5-TRIPHOSPHATE DIPHOSPHATASE"/>
    <property type="match status" value="1"/>
</dbReference>
<dbReference type="Proteomes" id="UP001203852">
    <property type="component" value="Unassembled WGS sequence"/>
</dbReference>
<evidence type="ECO:0000259" key="2">
    <source>
        <dbReference type="Pfam" id="PF01979"/>
    </source>
</evidence>
<dbReference type="InterPro" id="IPR011059">
    <property type="entry name" value="Metal-dep_hydrolase_composite"/>
</dbReference>
<proteinExistence type="predicted"/>
<dbReference type="PANTHER" id="PTHR43135">
    <property type="entry name" value="ALPHA-D-RIBOSE 1-METHYLPHOSPHONATE 5-TRIPHOSPHATE DIPHOSPHATASE"/>
    <property type="match status" value="1"/>
</dbReference>
<dbReference type="InterPro" id="IPR057744">
    <property type="entry name" value="OTAase-like"/>
</dbReference>
<evidence type="ECO:0000256" key="1">
    <source>
        <dbReference type="SAM" id="MobiDB-lite"/>
    </source>
</evidence>
<name>A0AAN6DTN3_9EURO</name>
<keyword evidence="4" id="KW-1185">Reference proteome</keyword>
<reference evidence="3" key="1">
    <citation type="journal article" date="2022" name="bioRxiv">
        <title>Deciphering the potential niche of two novel black yeast fungi from a biological soil crust based on their genomes, phenotypes, and melanin regulation.</title>
        <authorList>
            <consortium name="DOE Joint Genome Institute"/>
            <person name="Carr E.C."/>
            <person name="Barton Q."/>
            <person name="Grambo S."/>
            <person name="Sullivan M."/>
            <person name="Renfro C.M."/>
            <person name="Kuo A."/>
            <person name="Pangilinan J."/>
            <person name="Lipzen A."/>
            <person name="Keymanesh K."/>
            <person name="Savage E."/>
            <person name="Barry K."/>
            <person name="Grigoriev I.V."/>
            <person name="Riekhof W.R."/>
            <person name="Harris S.S."/>
        </authorList>
    </citation>
    <scope>NUCLEOTIDE SEQUENCE</scope>
    <source>
        <strain evidence="3">JF 03-4F</strain>
    </source>
</reference>
<dbReference type="InterPro" id="IPR051781">
    <property type="entry name" value="Metallo-dep_Hydrolase"/>
</dbReference>
<feature type="domain" description="Amidohydrolase-related" evidence="2">
    <location>
        <begin position="93"/>
        <end position="460"/>
    </location>
</feature>
<dbReference type="Gene3D" id="2.30.40.10">
    <property type="entry name" value="Urease, subunit C, domain 1"/>
    <property type="match status" value="1"/>
</dbReference>
<feature type="compositionally biased region" description="Polar residues" evidence="1">
    <location>
        <begin position="20"/>
        <end position="34"/>
    </location>
</feature>
<sequence length="467" mass="49970">MTVRKQASQARRRTQETPRTESALTVRSPEQSGVNYPHSKHTVCIHATLLIPGRGSPTVNQLVVAAEQKIVYVGSIEDRPLEYRDVSIVHVPVLLPGLWDCHTHFTGSPPQDLISMDSMNSTNPAEAGARAVRSVYDTLMAGFTSCVDLGGYAIELQKVIAEGSILGPTLYGAGAGISMTGGHGDSFTSPLGQVWQRQSVNSPGAHTGTVPFLLADGIEECRKAVRINLRRGAKVIKVMASGGAASRDDDPMFQQFSDEELATIVSEANRMGLVCAAHAVGKAGIMAVIRAGFKVIEHGSYSDDEVFQLMKEKDMIYVAATTAVWCIYNNKDAYPREVWDKVAKYLKTHLAAYSNAIKAGVKCALGSDLYGGPGSALGPGQNGHELYYAVQAGMTPLEAIEAATANGPLTLGPYHAPKSGQIKVGYDADIIALGKTPLEDISIFTDPSNITHIWKGGRLVKGKHLVQ</sequence>
<protein>
    <recommendedName>
        <fullName evidence="2">Amidohydrolase-related domain-containing protein</fullName>
    </recommendedName>
</protein>